<evidence type="ECO:0000313" key="2">
    <source>
        <dbReference type="EMBL" id="PWA35419.1"/>
    </source>
</evidence>
<dbReference type="AlphaFoldDB" id="A0A2U1KF78"/>
<evidence type="ECO:0000313" key="3">
    <source>
        <dbReference type="Proteomes" id="UP000245207"/>
    </source>
</evidence>
<keyword evidence="3" id="KW-1185">Reference proteome</keyword>
<sequence>MEGVQSIQKRGGCFYPYVSTTDLTLEHVKLKTKHNSNKYHHHDHLASSKLSNTKKKQNQVLQRLGYLQHESVDHLPGSSPYFRGVNANPKDGLLKAPSKSARSSRLGRDVVEALYDFMDMSWSNKEERLPVQTNLNGGPRWTSDDADAYEEQQSPGRLPGIDYYNTPSRGLRSRLARR</sequence>
<protein>
    <submittedName>
        <fullName evidence="2">ELYS-like domain-containing protein</fullName>
    </submittedName>
</protein>
<name>A0A2U1KF78_ARTAN</name>
<dbReference type="EMBL" id="PKPP01020057">
    <property type="protein sequence ID" value="PWA35419.1"/>
    <property type="molecule type" value="Genomic_DNA"/>
</dbReference>
<feature type="region of interest" description="Disordered" evidence="1">
    <location>
        <begin position="133"/>
        <end position="178"/>
    </location>
</feature>
<feature type="region of interest" description="Disordered" evidence="1">
    <location>
        <begin position="35"/>
        <end position="54"/>
    </location>
</feature>
<dbReference type="Proteomes" id="UP000245207">
    <property type="component" value="Unassembled WGS sequence"/>
</dbReference>
<organism evidence="2 3">
    <name type="scientific">Artemisia annua</name>
    <name type="common">Sweet wormwood</name>
    <dbReference type="NCBI Taxonomy" id="35608"/>
    <lineage>
        <taxon>Eukaryota</taxon>
        <taxon>Viridiplantae</taxon>
        <taxon>Streptophyta</taxon>
        <taxon>Embryophyta</taxon>
        <taxon>Tracheophyta</taxon>
        <taxon>Spermatophyta</taxon>
        <taxon>Magnoliopsida</taxon>
        <taxon>eudicotyledons</taxon>
        <taxon>Gunneridae</taxon>
        <taxon>Pentapetalae</taxon>
        <taxon>asterids</taxon>
        <taxon>campanulids</taxon>
        <taxon>Asterales</taxon>
        <taxon>Asteraceae</taxon>
        <taxon>Asteroideae</taxon>
        <taxon>Anthemideae</taxon>
        <taxon>Artemisiinae</taxon>
        <taxon>Artemisia</taxon>
    </lineage>
</organism>
<comment type="caution">
    <text evidence="2">The sequence shown here is derived from an EMBL/GenBank/DDBJ whole genome shotgun (WGS) entry which is preliminary data.</text>
</comment>
<accession>A0A2U1KF78</accession>
<dbReference type="STRING" id="35608.A0A2U1KF78"/>
<reference evidence="2 3" key="1">
    <citation type="journal article" date="2018" name="Mol. Plant">
        <title>The genome of Artemisia annua provides insight into the evolution of Asteraceae family and artemisinin biosynthesis.</title>
        <authorList>
            <person name="Shen Q."/>
            <person name="Zhang L."/>
            <person name="Liao Z."/>
            <person name="Wang S."/>
            <person name="Yan T."/>
            <person name="Shi P."/>
            <person name="Liu M."/>
            <person name="Fu X."/>
            <person name="Pan Q."/>
            <person name="Wang Y."/>
            <person name="Lv Z."/>
            <person name="Lu X."/>
            <person name="Zhang F."/>
            <person name="Jiang W."/>
            <person name="Ma Y."/>
            <person name="Chen M."/>
            <person name="Hao X."/>
            <person name="Li L."/>
            <person name="Tang Y."/>
            <person name="Lv G."/>
            <person name="Zhou Y."/>
            <person name="Sun X."/>
            <person name="Brodelius P.E."/>
            <person name="Rose J.K.C."/>
            <person name="Tang K."/>
        </authorList>
    </citation>
    <scope>NUCLEOTIDE SEQUENCE [LARGE SCALE GENOMIC DNA]</scope>
    <source>
        <strain evidence="3">cv. Huhao1</strain>
        <tissue evidence="2">Leaf</tissue>
    </source>
</reference>
<proteinExistence type="predicted"/>
<gene>
    <name evidence="2" type="ORF">CTI12_AA609970</name>
</gene>
<evidence type="ECO:0000256" key="1">
    <source>
        <dbReference type="SAM" id="MobiDB-lite"/>
    </source>
</evidence>